<evidence type="ECO:0000313" key="3">
    <source>
        <dbReference type="Proteomes" id="UP001225356"/>
    </source>
</evidence>
<dbReference type="Pfam" id="PF00126">
    <property type="entry name" value="HTH_1"/>
    <property type="match status" value="1"/>
</dbReference>
<dbReference type="RefSeq" id="WP_307558547.1">
    <property type="nucleotide sequence ID" value="NZ_JAUSQU010000001.1"/>
</dbReference>
<dbReference type="InterPro" id="IPR000847">
    <property type="entry name" value="LysR_HTH_N"/>
</dbReference>
<accession>A0ABT9QCC0</accession>
<keyword evidence="3" id="KW-1185">Reference proteome</keyword>
<dbReference type="GO" id="GO:0003677">
    <property type="term" value="F:DNA binding"/>
    <property type="evidence" value="ECO:0007669"/>
    <property type="project" value="UniProtKB-KW"/>
</dbReference>
<dbReference type="Gene3D" id="1.10.10.10">
    <property type="entry name" value="Winged helix-like DNA-binding domain superfamily/Winged helix DNA-binding domain"/>
    <property type="match status" value="1"/>
</dbReference>
<sequence length="45" mass="4585">MRTFVAVVGTGRFQHAAADLSIPRQAVSKRIAGPGSPAPVVPVDG</sequence>
<dbReference type="PROSITE" id="PS50931">
    <property type="entry name" value="HTH_LYSR"/>
    <property type="match status" value="1"/>
</dbReference>
<comment type="caution">
    <text evidence="2">The sequence shown here is derived from an EMBL/GenBank/DDBJ whole genome shotgun (WGS) entry which is preliminary data.</text>
</comment>
<gene>
    <name evidence="2" type="ORF">J2853_003222</name>
</gene>
<dbReference type="EMBL" id="JAUSQU010000001">
    <property type="protein sequence ID" value="MDP9844011.1"/>
    <property type="molecule type" value="Genomic_DNA"/>
</dbReference>
<protein>
    <submittedName>
        <fullName evidence="2">DNA-binding transcriptional LysR family regulator</fullName>
    </submittedName>
</protein>
<organism evidence="2 3">
    <name type="scientific">Streptosporangium lutulentum</name>
    <dbReference type="NCBI Taxonomy" id="1461250"/>
    <lineage>
        <taxon>Bacteria</taxon>
        <taxon>Bacillati</taxon>
        <taxon>Actinomycetota</taxon>
        <taxon>Actinomycetes</taxon>
        <taxon>Streptosporangiales</taxon>
        <taxon>Streptosporangiaceae</taxon>
        <taxon>Streptosporangium</taxon>
    </lineage>
</organism>
<evidence type="ECO:0000313" key="2">
    <source>
        <dbReference type="EMBL" id="MDP9844011.1"/>
    </source>
</evidence>
<dbReference type="Proteomes" id="UP001225356">
    <property type="component" value="Unassembled WGS sequence"/>
</dbReference>
<proteinExistence type="predicted"/>
<reference evidence="2 3" key="1">
    <citation type="submission" date="2023-07" db="EMBL/GenBank/DDBJ databases">
        <title>Sequencing the genomes of 1000 actinobacteria strains.</title>
        <authorList>
            <person name="Klenk H.-P."/>
        </authorList>
    </citation>
    <scope>NUCLEOTIDE SEQUENCE [LARGE SCALE GENOMIC DNA]</scope>
    <source>
        <strain evidence="2 3">DSM 46740</strain>
    </source>
</reference>
<name>A0ABT9QCC0_9ACTN</name>
<dbReference type="InterPro" id="IPR036388">
    <property type="entry name" value="WH-like_DNA-bd_sf"/>
</dbReference>
<evidence type="ECO:0000259" key="1">
    <source>
        <dbReference type="PROSITE" id="PS50931"/>
    </source>
</evidence>
<keyword evidence="2" id="KW-0238">DNA-binding</keyword>
<feature type="domain" description="HTH lysR-type" evidence="1">
    <location>
        <begin position="1"/>
        <end position="32"/>
    </location>
</feature>